<evidence type="ECO:0008006" key="4">
    <source>
        <dbReference type="Google" id="ProtNLM"/>
    </source>
</evidence>
<feature type="region of interest" description="Disordered" evidence="1">
    <location>
        <begin position="1"/>
        <end position="217"/>
    </location>
</feature>
<feature type="compositionally biased region" description="Low complexity" evidence="1">
    <location>
        <begin position="945"/>
        <end position="963"/>
    </location>
</feature>
<feature type="compositionally biased region" description="Low complexity" evidence="1">
    <location>
        <begin position="148"/>
        <end position="159"/>
    </location>
</feature>
<gene>
    <name evidence="2" type="ORF">VE01_05670</name>
</gene>
<feature type="compositionally biased region" description="Polar residues" evidence="1">
    <location>
        <begin position="1055"/>
        <end position="1083"/>
    </location>
</feature>
<feature type="compositionally biased region" description="Low complexity" evidence="1">
    <location>
        <begin position="678"/>
        <end position="693"/>
    </location>
</feature>
<feature type="compositionally biased region" description="Polar residues" evidence="1">
    <location>
        <begin position="978"/>
        <end position="990"/>
    </location>
</feature>
<feature type="compositionally biased region" description="Low complexity" evidence="1">
    <location>
        <begin position="1098"/>
        <end position="1119"/>
    </location>
</feature>
<dbReference type="AlphaFoldDB" id="A0A1B8GKV5"/>
<reference evidence="3" key="2">
    <citation type="journal article" date="2018" name="Nat. Commun.">
        <title>Extreme sensitivity to ultraviolet light in the fungal pathogen causing white-nose syndrome of bats.</title>
        <authorList>
            <person name="Palmer J.M."/>
            <person name="Drees K.P."/>
            <person name="Foster J.T."/>
            <person name="Lindner D.L."/>
        </authorList>
    </citation>
    <scope>NUCLEOTIDE SEQUENCE [LARGE SCALE GENOMIC DNA]</scope>
    <source>
        <strain evidence="3">UAMH 10579</strain>
    </source>
</reference>
<feature type="compositionally biased region" description="Acidic residues" evidence="1">
    <location>
        <begin position="656"/>
        <end position="673"/>
    </location>
</feature>
<feature type="region of interest" description="Disordered" evidence="1">
    <location>
        <begin position="772"/>
        <end position="794"/>
    </location>
</feature>
<evidence type="ECO:0000256" key="1">
    <source>
        <dbReference type="SAM" id="MobiDB-lite"/>
    </source>
</evidence>
<dbReference type="RefSeq" id="XP_018130207.2">
    <property type="nucleotide sequence ID" value="XM_018275132.2"/>
</dbReference>
<feature type="compositionally biased region" description="Low complexity" evidence="1">
    <location>
        <begin position="729"/>
        <end position="740"/>
    </location>
</feature>
<feature type="region of interest" description="Disordered" evidence="1">
    <location>
        <begin position="472"/>
        <end position="491"/>
    </location>
</feature>
<feature type="compositionally biased region" description="Basic and acidic residues" evidence="1">
    <location>
        <begin position="281"/>
        <end position="314"/>
    </location>
</feature>
<feature type="compositionally biased region" description="Polar residues" evidence="1">
    <location>
        <begin position="711"/>
        <end position="725"/>
    </location>
</feature>
<feature type="compositionally biased region" description="Low complexity" evidence="1">
    <location>
        <begin position="996"/>
        <end position="1026"/>
    </location>
</feature>
<feature type="compositionally biased region" description="Polar residues" evidence="1">
    <location>
        <begin position="202"/>
        <end position="217"/>
    </location>
</feature>
<feature type="compositionally biased region" description="Acidic residues" evidence="1">
    <location>
        <begin position="516"/>
        <end position="527"/>
    </location>
</feature>
<evidence type="ECO:0000313" key="3">
    <source>
        <dbReference type="Proteomes" id="UP000091956"/>
    </source>
</evidence>
<accession>A0A1B8GKV5</accession>
<protein>
    <recommendedName>
        <fullName evidence="4">AGC-kinase C-terminal domain-containing protein</fullName>
    </recommendedName>
</protein>
<proteinExistence type="predicted"/>
<feature type="compositionally biased region" description="Low complexity" evidence="1">
    <location>
        <begin position="416"/>
        <end position="428"/>
    </location>
</feature>
<sequence length="1201" mass="130737">MSTSMFSYLKPHRRNPSSNPVSPISDRPHSFERTSQLTPEQHSHPYTSRKPEDNNTPDRPRTPSDNPPLLPPIARVSSPEKEELEPIRLNGAGKPTEPKSFEHMPIRQNGGAKPTEPKSFEQVPISRLSNAGLYSSERPQYPPQNSYGQSGTGMQQPSGQGQGGGRLPFVTSADLQSTHAHVARRPMGARMPSPPPTLPANPISTFDASQKSSSKTRLNLLNPMSLLARRRTAQPVPQLLAVPTGNFPTQLSPSDYDPRIRGTKVHDFSAPRPRPTVSHGKPAEAKSEQPQVDAKKNKTPEDGERSPHTPAFKEDFEEEQYPAAGPHVRKANDFSDLAIPPRPAYAREAQSSKASTPDASTAKPATPETEIAQNKPEETLQTVGASGSSDTGLLEDEDTQTVRQASISSRRKHSKYSSSSLSSQRQLRNPSLISNRDSSSTMKHMKSNSSRFSFDMIGAASQEKLLEDRHREKALRKQSETPEPDIGVFDEEEDYDYENMMDDDGLEERIPGVNADMDDDDDDDDDMFGQRWGIGGFTLQTGPMVSLDPINDYTPRDLDGNPISRGMSREPETEAQGTPQEANGIFYEDAGISPNTAQSRELSGLGLEGLELDEDPVPVTEPLVPYRQSQIIAPRKVLDEDDMYFDDGMIDHNDYDPEGPEFDESIFDNDDTDQYGRPLAPLSSLPTLYSPPLIHTTTDSLNLSKRDSADSQKQAAQHEQLTADSLTVPPSDAQPQPDSPKLLQPAASLTQDTLSAYQSALAAAAYAAAASGRFRRDSTPGGNIADEYEGDPNEVNLYSPSIEDDFDYDDAFEDDPIIAEANAEALAFDDDGFYSQEFGFYSAPAGTEALYANGGFFGPRGAEGIIRSQSGRVREPNLTPITERSEYSNRNSIMSLPQLASAMSHGSANVTSPGLAQLAGLLSDQEDENMTLSALLKLRRGQWGGSQSSLPASGGGSPSVASPGDDHSGGSRTGHLGQWQQNQMGSSPSGQLAPWQQGQAGSSPSGQLTPWQQGQAGSSPSGQMPPWQQQSSLSPVDTRDQFQQGNALLKHSRKGSTFSLTSNYSRDSEASSPNASPETQFNPNPVLKAQLQTQQGPVQTVNRSSTTSSRSNIQSTSRIASPTSTHFDHDSISFPQSSNNNKPKEKGAELKKHRHTGSSDSISYMKEEDPVTGERWVLERRRTAESGVEVLEREVISNGRI</sequence>
<keyword evidence="3" id="KW-1185">Reference proteome</keyword>
<organism evidence="2 3">
    <name type="scientific">Pseudogymnoascus verrucosus</name>
    <dbReference type="NCBI Taxonomy" id="342668"/>
    <lineage>
        <taxon>Eukaryota</taxon>
        <taxon>Fungi</taxon>
        <taxon>Dikarya</taxon>
        <taxon>Ascomycota</taxon>
        <taxon>Pezizomycotina</taxon>
        <taxon>Leotiomycetes</taxon>
        <taxon>Thelebolales</taxon>
        <taxon>Thelebolaceae</taxon>
        <taxon>Pseudogymnoascus</taxon>
    </lineage>
</organism>
<feature type="region of interest" description="Disordered" evidence="1">
    <location>
        <begin position="505"/>
        <end position="579"/>
    </location>
</feature>
<feature type="region of interest" description="Disordered" evidence="1">
    <location>
        <begin position="240"/>
        <end position="454"/>
    </location>
</feature>
<name>A0A1B8GKV5_9PEZI</name>
<feature type="compositionally biased region" description="Polar residues" evidence="1">
    <location>
        <begin position="349"/>
        <end position="359"/>
    </location>
</feature>
<feature type="compositionally biased region" description="Polar residues" evidence="1">
    <location>
        <begin position="429"/>
        <end position="452"/>
    </location>
</feature>
<feature type="compositionally biased region" description="Polar residues" evidence="1">
    <location>
        <begin position="1027"/>
        <end position="1046"/>
    </location>
</feature>
<feature type="compositionally biased region" description="Basic and acidic residues" evidence="1">
    <location>
        <begin position="256"/>
        <end position="269"/>
    </location>
</feature>
<feature type="region of interest" description="Disordered" evidence="1">
    <location>
        <begin position="943"/>
        <end position="1172"/>
    </location>
</feature>
<dbReference type="STRING" id="342668.A0A1B8GKV5"/>
<feature type="compositionally biased region" description="Polar residues" evidence="1">
    <location>
        <begin position="379"/>
        <end position="391"/>
    </location>
</feature>
<dbReference type="EMBL" id="KV460228">
    <property type="protein sequence ID" value="OBT96474.2"/>
    <property type="molecule type" value="Genomic_DNA"/>
</dbReference>
<dbReference type="GeneID" id="28839056"/>
<reference evidence="2 3" key="1">
    <citation type="submission" date="2016-03" db="EMBL/GenBank/DDBJ databases">
        <title>Comparative genomics of Pseudogymnoascus destructans, the fungus causing white-nose syndrome of bats.</title>
        <authorList>
            <person name="Palmer J.M."/>
            <person name="Drees K.P."/>
            <person name="Foster J.T."/>
            <person name="Lindner D.L."/>
        </authorList>
    </citation>
    <scope>NUCLEOTIDE SEQUENCE [LARGE SCALE GENOMIC DNA]</scope>
    <source>
        <strain evidence="2 3">UAMH 10579</strain>
    </source>
</reference>
<feature type="compositionally biased region" description="Basic and acidic residues" evidence="1">
    <location>
        <begin position="96"/>
        <end position="105"/>
    </location>
</feature>
<feature type="compositionally biased region" description="Basic and acidic residues" evidence="1">
    <location>
        <begin position="49"/>
        <end position="62"/>
    </location>
</feature>
<evidence type="ECO:0000313" key="2">
    <source>
        <dbReference type="EMBL" id="OBT96474.2"/>
    </source>
</evidence>
<feature type="region of interest" description="Disordered" evidence="1">
    <location>
        <begin position="648"/>
        <end position="743"/>
    </location>
</feature>
<dbReference type="Proteomes" id="UP000091956">
    <property type="component" value="Unassembled WGS sequence"/>
</dbReference>
<feature type="compositionally biased region" description="Polar residues" evidence="1">
    <location>
        <begin position="33"/>
        <end position="46"/>
    </location>
</feature>